<dbReference type="Proteomes" id="UP000830115">
    <property type="component" value="Chromosome"/>
</dbReference>
<dbReference type="Gene3D" id="3.40.50.150">
    <property type="entry name" value="Vaccinia Virus protein VP39"/>
    <property type="match status" value="1"/>
</dbReference>
<dbReference type="GO" id="GO:0032259">
    <property type="term" value="P:methylation"/>
    <property type="evidence" value="ECO:0007669"/>
    <property type="project" value="UniProtKB-KW"/>
</dbReference>
<dbReference type="InterPro" id="IPR026448">
    <property type="entry name" value="Methyltr_grasp"/>
</dbReference>
<dbReference type="RefSeq" id="WP_248866218.1">
    <property type="nucleotide sequence ID" value="NZ_CP086322.1"/>
</dbReference>
<evidence type="ECO:0000313" key="2">
    <source>
        <dbReference type="Proteomes" id="UP000830115"/>
    </source>
</evidence>
<gene>
    <name evidence="1" type="primary">tgmC</name>
    <name evidence="1" type="ORF">K9S39_28695</name>
</gene>
<keyword evidence="2" id="KW-1185">Reference proteome</keyword>
<organism evidence="1 2">
    <name type="scientific">Streptomyces halobius</name>
    <dbReference type="NCBI Taxonomy" id="2879846"/>
    <lineage>
        <taxon>Bacteria</taxon>
        <taxon>Bacillati</taxon>
        <taxon>Actinomycetota</taxon>
        <taxon>Actinomycetes</taxon>
        <taxon>Kitasatosporales</taxon>
        <taxon>Streptomycetaceae</taxon>
        <taxon>Streptomyces</taxon>
    </lineage>
</organism>
<evidence type="ECO:0000313" key="1">
    <source>
        <dbReference type="EMBL" id="UQA95303.1"/>
    </source>
</evidence>
<reference evidence="1" key="1">
    <citation type="submission" date="2021-10" db="EMBL/GenBank/DDBJ databases">
        <title>Streptomyces nigrumlapis sp.nov.,an antimicrobial producing actinobacterium isolated from Black Gobi rocks.</title>
        <authorList>
            <person name="Wen Y."/>
            <person name="Zhang W."/>
            <person name="Liu X.G."/>
        </authorList>
    </citation>
    <scope>NUCLEOTIDE SEQUENCE</scope>
    <source>
        <strain evidence="1">ST13-2-2</strain>
    </source>
</reference>
<dbReference type="SUPFAM" id="SSF53335">
    <property type="entry name" value="S-adenosyl-L-methionine-dependent methyltransferases"/>
    <property type="match status" value="1"/>
</dbReference>
<dbReference type="Pfam" id="PF01135">
    <property type="entry name" value="PCMT"/>
    <property type="match status" value="1"/>
</dbReference>
<sequence length="383" mass="41779">MPHDDKSLRLRLAEHLAAGGYLRTAPWRAAVEEVPRHEFLRGGFFEPVDGPGPTAWRPVLPDDPQWLERCYDDESLVTQIAGTIVPRDIRGEILRAPTSSRTMPSLVVRMLEELHVEDGLTVQEIGSGYSTGLLCHRLGDQAVTSVEVDPDVSASASVALGACGYFPELVVGDGLVGHADGGKRDRTIATCGVIDLPYTWVEQTKPGGLILATLCGWLYSSELARLTVREDGTARGRFLGGQISFMLARPQLPPSLGMLPDLDIGEERPASLAANVLDDWNTRFVAQLAAPRAQRISLVRDGRTEDVLIDVDAGVWAALTQEAGGTWTVRQGGPGRLWDDVERYVTRWRSDGAPGLDHFEVTVTPDGQTITWSREGHEDEDDG</sequence>
<accession>A0ABY4MC72</accession>
<keyword evidence="1" id="KW-0808">Transferase</keyword>
<proteinExistence type="predicted"/>
<name>A0ABY4MC72_9ACTN</name>
<dbReference type="GO" id="GO:0008168">
    <property type="term" value="F:methyltransferase activity"/>
    <property type="evidence" value="ECO:0007669"/>
    <property type="project" value="UniProtKB-KW"/>
</dbReference>
<protein>
    <submittedName>
        <fullName evidence="1">ATP-grasp peptide maturase system methyltransferase</fullName>
    </submittedName>
</protein>
<keyword evidence="1" id="KW-0489">Methyltransferase</keyword>
<dbReference type="EMBL" id="CP086322">
    <property type="protein sequence ID" value="UQA95303.1"/>
    <property type="molecule type" value="Genomic_DNA"/>
</dbReference>
<dbReference type="NCBIfam" id="TIGR04188">
    <property type="entry name" value="methyltr_grsp"/>
    <property type="match status" value="1"/>
</dbReference>
<dbReference type="InterPro" id="IPR029063">
    <property type="entry name" value="SAM-dependent_MTases_sf"/>
</dbReference>